<evidence type="ECO:0000313" key="2">
    <source>
        <dbReference type="EMBL" id="AJF96979.1"/>
    </source>
</evidence>
<dbReference type="KEGG" id="vg:23461896"/>
<accession>A0A0B5J0I0</accession>
<dbReference type="RefSeq" id="YP_009119214.1">
    <property type="nucleotide sequence ID" value="NC_026440.1"/>
</dbReference>
<feature type="region of interest" description="Disordered" evidence="1">
    <location>
        <begin position="39"/>
        <end position="74"/>
    </location>
</feature>
<evidence type="ECO:0000313" key="3">
    <source>
        <dbReference type="Proteomes" id="UP000202511"/>
    </source>
</evidence>
<name>A0A0B5J0I0_9VIRU</name>
<protein>
    <submittedName>
        <fullName evidence="2">Uncharacterized protein</fullName>
    </submittedName>
</protein>
<dbReference type="GeneID" id="23461896"/>
<feature type="compositionally biased region" description="Polar residues" evidence="1">
    <location>
        <begin position="47"/>
        <end position="67"/>
    </location>
</feature>
<proteinExistence type="predicted"/>
<dbReference type="EMBL" id="KP136319">
    <property type="protein sequence ID" value="AJF96979.1"/>
    <property type="molecule type" value="Genomic_DNA"/>
</dbReference>
<organism evidence="2 3">
    <name type="scientific">Pandoravirus inopinatum</name>
    <dbReference type="NCBI Taxonomy" id="1605721"/>
    <lineage>
        <taxon>Viruses</taxon>
        <taxon>Pandoravirus</taxon>
    </lineage>
</organism>
<evidence type="ECO:0000256" key="1">
    <source>
        <dbReference type="SAM" id="MobiDB-lite"/>
    </source>
</evidence>
<sequence>MRSLYVALIASLSWTWSHCRKKKVVDHCTRRPLPLGKKMGRHGAAHTSLNGEQQSHRSWTRSAQGRTAPQPPNRRRRHCVFCACNLWRRAFFVCGRLCLFCNYSFSFFEDCAIKE</sequence>
<reference evidence="2 3" key="1">
    <citation type="journal article" date="2015" name="Parasitol. Res.">
        <title>Viruses in close associations with free-living amoebae.</title>
        <authorList>
            <person name="Scheid P."/>
        </authorList>
    </citation>
    <scope>NUCLEOTIDE SEQUENCE [LARGE SCALE GENOMIC DNA]</scope>
    <source>
        <strain evidence="2">KlaHel</strain>
    </source>
</reference>
<dbReference type="Proteomes" id="UP000202511">
    <property type="component" value="Segment"/>
</dbReference>